<evidence type="ECO:0000256" key="1">
    <source>
        <dbReference type="SAM" id="MobiDB-lite"/>
    </source>
</evidence>
<keyword evidence="2" id="KW-0812">Transmembrane</keyword>
<dbReference type="RefSeq" id="WP_114209630.1">
    <property type="nucleotide sequence ID" value="NZ_CP030840.1"/>
</dbReference>
<dbReference type="Proteomes" id="UP000253606">
    <property type="component" value="Chromosome"/>
</dbReference>
<evidence type="ECO:0000256" key="2">
    <source>
        <dbReference type="SAM" id="Phobius"/>
    </source>
</evidence>
<feature type="compositionally biased region" description="Low complexity" evidence="1">
    <location>
        <begin position="46"/>
        <end position="67"/>
    </location>
</feature>
<dbReference type="AlphaFoldDB" id="A0A2Z5G824"/>
<evidence type="ECO:0000313" key="3">
    <source>
        <dbReference type="EMBL" id="AXC14967.1"/>
    </source>
</evidence>
<keyword evidence="2" id="KW-0472">Membrane</keyword>
<evidence type="ECO:0000313" key="4">
    <source>
        <dbReference type="Proteomes" id="UP000253606"/>
    </source>
</evidence>
<dbReference type="OrthoDB" id="115912at2"/>
<gene>
    <name evidence="3" type="ORF">ACPOL_5721</name>
</gene>
<accession>A0A2Z5G824</accession>
<organism evidence="3 4">
    <name type="scientific">Acidisarcina polymorpha</name>
    <dbReference type="NCBI Taxonomy" id="2211140"/>
    <lineage>
        <taxon>Bacteria</taxon>
        <taxon>Pseudomonadati</taxon>
        <taxon>Acidobacteriota</taxon>
        <taxon>Terriglobia</taxon>
        <taxon>Terriglobales</taxon>
        <taxon>Acidobacteriaceae</taxon>
        <taxon>Acidisarcina</taxon>
    </lineage>
</organism>
<keyword evidence="4" id="KW-1185">Reference proteome</keyword>
<keyword evidence="2" id="KW-1133">Transmembrane helix</keyword>
<dbReference type="EMBL" id="CP030840">
    <property type="protein sequence ID" value="AXC14967.1"/>
    <property type="molecule type" value="Genomic_DNA"/>
</dbReference>
<reference evidence="3 4" key="1">
    <citation type="journal article" date="2018" name="Front. Microbiol.">
        <title>Hydrolytic Capabilities as a Key to Environmental Success: Chitinolytic and Cellulolytic Acidobacteria From Acidic Sub-arctic Soils and Boreal Peatlands.</title>
        <authorList>
            <person name="Belova S.E."/>
            <person name="Ravin N.V."/>
            <person name="Pankratov T.A."/>
            <person name="Rakitin A.L."/>
            <person name="Ivanova A.A."/>
            <person name="Beletsky A.V."/>
            <person name="Mardanov A.V."/>
            <person name="Sinninghe Damste J.S."/>
            <person name="Dedysh S.N."/>
        </authorList>
    </citation>
    <scope>NUCLEOTIDE SEQUENCE [LARGE SCALE GENOMIC DNA]</scope>
    <source>
        <strain evidence="3 4">SBC82</strain>
    </source>
</reference>
<feature type="transmembrane region" description="Helical" evidence="2">
    <location>
        <begin position="12"/>
        <end position="32"/>
    </location>
</feature>
<feature type="region of interest" description="Disordered" evidence="1">
    <location>
        <begin position="38"/>
        <end position="69"/>
    </location>
</feature>
<name>A0A2Z5G824_9BACT</name>
<protein>
    <submittedName>
        <fullName evidence="3">PonA (PonA)</fullName>
    </submittedName>
</protein>
<dbReference type="KEGG" id="abas:ACPOL_5721"/>
<proteinExistence type="predicted"/>
<sequence>MALKLGAEDKKKVYIAGALGLVALVLIGKTLMDTFSGGAPPPTLPPQVAVQRPPAPASSRSGQAPGAHEATKIPAVADNLDPTLHPELMAQAESLEYTGNGRNIFSLTSAPVDIPKPVASVRPNAAETAQTGPPAPPPPPPIDLKFFGFSARQSGIKRAFFLRGDDVFIASEGEVVDHRYKVVKIAPTSAQVEDIPYSNTQSLPLVQN</sequence>